<evidence type="ECO:0000313" key="2">
    <source>
        <dbReference type="EMBL" id="CAF4167115.1"/>
    </source>
</evidence>
<gene>
    <name evidence="2" type="ORF">GIL414_LOCUS20194</name>
</gene>
<feature type="non-terminal residue" evidence="2">
    <location>
        <position position="127"/>
    </location>
</feature>
<feature type="region of interest" description="Disordered" evidence="1">
    <location>
        <begin position="37"/>
        <end position="127"/>
    </location>
</feature>
<name>A0A8S2RJD6_9BILA</name>
<evidence type="ECO:0000256" key="1">
    <source>
        <dbReference type="SAM" id="MobiDB-lite"/>
    </source>
</evidence>
<comment type="caution">
    <text evidence="2">The sequence shown here is derived from an EMBL/GenBank/DDBJ whole genome shotgun (WGS) entry which is preliminary data.</text>
</comment>
<protein>
    <submittedName>
        <fullName evidence="2">Uncharacterized protein</fullName>
    </submittedName>
</protein>
<feature type="compositionally biased region" description="Polar residues" evidence="1">
    <location>
        <begin position="118"/>
        <end position="127"/>
    </location>
</feature>
<accession>A0A8S2RJD6</accession>
<dbReference type="EMBL" id="CAJOBJ010012774">
    <property type="protein sequence ID" value="CAF4167115.1"/>
    <property type="molecule type" value="Genomic_DNA"/>
</dbReference>
<dbReference type="AlphaFoldDB" id="A0A8S2RJD6"/>
<feature type="compositionally biased region" description="Basic residues" evidence="1">
    <location>
        <begin position="60"/>
        <end position="72"/>
    </location>
</feature>
<evidence type="ECO:0000313" key="3">
    <source>
        <dbReference type="Proteomes" id="UP000681720"/>
    </source>
</evidence>
<proteinExistence type="predicted"/>
<sequence>MENEKCYATSTLPTNSLAEGNVDFASISEELRRLEWGENNQKSSILNESISEKKSEETNKRKKDKKHKKKKQSSLVIKGFEDVTDKLGDENPQSHQPAFPSANENEEKLEKEFWSSEFGRTNQTQRQ</sequence>
<feature type="compositionally biased region" description="Basic and acidic residues" evidence="1">
    <location>
        <begin position="79"/>
        <end position="89"/>
    </location>
</feature>
<dbReference type="Proteomes" id="UP000681720">
    <property type="component" value="Unassembled WGS sequence"/>
</dbReference>
<feature type="compositionally biased region" description="Polar residues" evidence="1">
    <location>
        <begin position="38"/>
        <end position="49"/>
    </location>
</feature>
<feature type="compositionally biased region" description="Basic and acidic residues" evidence="1">
    <location>
        <begin position="50"/>
        <end position="59"/>
    </location>
</feature>
<feature type="compositionally biased region" description="Basic and acidic residues" evidence="1">
    <location>
        <begin position="105"/>
        <end position="114"/>
    </location>
</feature>
<organism evidence="2 3">
    <name type="scientific">Rotaria magnacalcarata</name>
    <dbReference type="NCBI Taxonomy" id="392030"/>
    <lineage>
        <taxon>Eukaryota</taxon>
        <taxon>Metazoa</taxon>
        <taxon>Spiralia</taxon>
        <taxon>Gnathifera</taxon>
        <taxon>Rotifera</taxon>
        <taxon>Eurotatoria</taxon>
        <taxon>Bdelloidea</taxon>
        <taxon>Philodinida</taxon>
        <taxon>Philodinidae</taxon>
        <taxon>Rotaria</taxon>
    </lineage>
</organism>
<reference evidence="2" key="1">
    <citation type="submission" date="2021-02" db="EMBL/GenBank/DDBJ databases">
        <authorList>
            <person name="Nowell W R."/>
        </authorList>
    </citation>
    <scope>NUCLEOTIDE SEQUENCE</scope>
</reference>